<evidence type="ECO:0000313" key="2">
    <source>
        <dbReference type="Proteomes" id="UP000516046"/>
    </source>
</evidence>
<gene>
    <name evidence="1" type="ORF">H6X83_08725</name>
</gene>
<name>A0A7G9WED0_9FIRM</name>
<reference evidence="1 2" key="1">
    <citation type="submission" date="2020-08" db="EMBL/GenBank/DDBJ databases">
        <authorList>
            <person name="Ren C."/>
            <person name="Gu Y."/>
            <person name="Xu Y."/>
        </authorList>
    </citation>
    <scope>NUCLEOTIDE SEQUENCE [LARGE SCALE GENOMIC DNA]</scope>
    <source>
        <strain evidence="1 2">LBM18003</strain>
    </source>
</reference>
<dbReference type="AlphaFoldDB" id="A0A7G9WED0"/>
<dbReference type="Proteomes" id="UP000516046">
    <property type="component" value="Chromosome"/>
</dbReference>
<sequence>MNGNYYINCQEACSALHLSAGHVYKLFREMNAELRQAGYMTVSGRIPRAYFNKKFYGGINNDKTA</sequence>
<proteinExistence type="predicted"/>
<accession>A0A7G9WED0</accession>
<evidence type="ECO:0000313" key="1">
    <source>
        <dbReference type="EMBL" id="QNO17042.1"/>
    </source>
</evidence>
<dbReference type="RefSeq" id="WP_212506109.1">
    <property type="nucleotide sequence ID" value="NZ_CP060696.1"/>
</dbReference>
<organism evidence="1 2">
    <name type="scientific">Caproicibacterium amylolyticum</name>
    <dbReference type="NCBI Taxonomy" id="2766537"/>
    <lineage>
        <taxon>Bacteria</taxon>
        <taxon>Bacillati</taxon>
        <taxon>Bacillota</taxon>
        <taxon>Clostridia</taxon>
        <taxon>Eubacteriales</taxon>
        <taxon>Oscillospiraceae</taxon>
        <taxon>Caproicibacterium</taxon>
    </lineage>
</organism>
<dbReference type="EMBL" id="CP060696">
    <property type="protein sequence ID" value="QNO17042.1"/>
    <property type="molecule type" value="Genomic_DNA"/>
</dbReference>
<dbReference type="KEGG" id="caml:H6X83_08725"/>
<keyword evidence="2" id="KW-1185">Reference proteome</keyword>
<protein>
    <submittedName>
        <fullName evidence="1">ICEBs1 excisionase</fullName>
    </submittedName>
</protein>